<gene>
    <name evidence="1" type="ORF">PFLmoz3_02068</name>
</gene>
<evidence type="ECO:0000313" key="2">
    <source>
        <dbReference type="Proteomes" id="UP000061348"/>
    </source>
</evidence>
<dbReference type="EMBL" id="LCYA01000052">
    <property type="protein sequence ID" value="KWV89166.1"/>
    <property type="molecule type" value="Genomic_DNA"/>
</dbReference>
<accession>A0A109LKC7</accession>
<organism evidence="1 2">
    <name type="scientific">Pseudomonas fluorescens</name>
    <dbReference type="NCBI Taxonomy" id="294"/>
    <lineage>
        <taxon>Bacteria</taxon>
        <taxon>Pseudomonadati</taxon>
        <taxon>Pseudomonadota</taxon>
        <taxon>Gammaproteobacteria</taxon>
        <taxon>Pseudomonadales</taxon>
        <taxon>Pseudomonadaceae</taxon>
        <taxon>Pseudomonas</taxon>
    </lineage>
</organism>
<dbReference type="PATRIC" id="fig|294.194.peg.2287"/>
<name>A0A109LKC7_PSEFL</name>
<evidence type="ECO:0000313" key="1">
    <source>
        <dbReference type="EMBL" id="KWV89166.1"/>
    </source>
</evidence>
<dbReference type="Proteomes" id="UP000061348">
    <property type="component" value="Unassembled WGS sequence"/>
</dbReference>
<sequence length="83" mass="8615">MGSLGRRSWKCRLPPASLMLSIRSGNGLASGSAGVGSLGGSLNNCARFSWPDLSNSSSVLGLSSCTSARCRARVQRLSICRLA</sequence>
<protein>
    <submittedName>
        <fullName evidence="1">Uncharacterized protein</fullName>
    </submittedName>
</protein>
<comment type="caution">
    <text evidence="1">The sequence shown here is derived from an EMBL/GenBank/DDBJ whole genome shotgun (WGS) entry which is preliminary data.</text>
</comment>
<proteinExistence type="predicted"/>
<reference evidence="1 2" key="1">
    <citation type="submission" date="2015-05" db="EMBL/GenBank/DDBJ databases">
        <title>A genomic and transcriptomic approach to investigate the blue pigment phenotype in Pseudomonas fluorescens.</title>
        <authorList>
            <person name="Andreani N.A."/>
            <person name="Cardazzo B."/>
        </authorList>
    </citation>
    <scope>NUCLEOTIDE SEQUENCE [LARGE SCALE GENOMIC DNA]</scope>
    <source>
        <strain evidence="1 2">Ps_22</strain>
    </source>
</reference>
<dbReference type="AlphaFoldDB" id="A0A109LKC7"/>